<organism evidence="1 2">
    <name type="scientific">Parvularcula dongshanensis</name>
    <dbReference type="NCBI Taxonomy" id="1173995"/>
    <lineage>
        <taxon>Bacteria</taxon>
        <taxon>Pseudomonadati</taxon>
        <taxon>Pseudomonadota</taxon>
        <taxon>Alphaproteobacteria</taxon>
        <taxon>Parvularculales</taxon>
        <taxon>Parvularculaceae</taxon>
        <taxon>Parvularcula</taxon>
    </lineage>
</organism>
<evidence type="ECO:0000313" key="1">
    <source>
        <dbReference type="EMBL" id="MBB4659894.1"/>
    </source>
</evidence>
<protein>
    <recommendedName>
        <fullName evidence="3">Lipoprotein</fullName>
    </recommendedName>
</protein>
<keyword evidence="2" id="KW-1185">Reference proteome</keyword>
<reference evidence="1 2" key="1">
    <citation type="submission" date="2020-08" db="EMBL/GenBank/DDBJ databases">
        <title>Genomic Encyclopedia of Type Strains, Phase IV (KMG-IV): sequencing the most valuable type-strain genomes for metagenomic binning, comparative biology and taxonomic classification.</title>
        <authorList>
            <person name="Goeker M."/>
        </authorList>
    </citation>
    <scope>NUCLEOTIDE SEQUENCE [LARGE SCALE GENOMIC DNA]</scope>
    <source>
        <strain evidence="1 2">DSM 102850</strain>
    </source>
</reference>
<gene>
    <name evidence="1" type="ORF">GGQ59_002435</name>
</gene>
<evidence type="ECO:0000313" key="2">
    <source>
        <dbReference type="Proteomes" id="UP000563524"/>
    </source>
</evidence>
<accession>A0A840I6V1</accession>
<dbReference type="Proteomes" id="UP000563524">
    <property type="component" value="Unassembled WGS sequence"/>
</dbReference>
<dbReference type="PROSITE" id="PS51257">
    <property type="entry name" value="PROKAR_LIPOPROTEIN"/>
    <property type="match status" value="1"/>
</dbReference>
<name>A0A840I6V1_9PROT</name>
<comment type="caution">
    <text evidence="1">The sequence shown here is derived from an EMBL/GenBank/DDBJ whole genome shotgun (WGS) entry which is preliminary data.</text>
</comment>
<evidence type="ECO:0008006" key="3">
    <source>
        <dbReference type="Google" id="ProtNLM"/>
    </source>
</evidence>
<dbReference type="RefSeq" id="WP_183818938.1">
    <property type="nucleotide sequence ID" value="NZ_JACHOB010000005.1"/>
</dbReference>
<dbReference type="EMBL" id="JACHOB010000005">
    <property type="protein sequence ID" value="MBB4659894.1"/>
    <property type="molecule type" value="Genomic_DNA"/>
</dbReference>
<sequence>MWLRAALILLALGACTTGPNPEAEVRSRAWRQVVSLTEVTKVDSSTLRVSASTPLIHSTDDMELALLTRAAGEAMRAEAPRFAITFVDYDEARLRLVPDFSVAEARWIGSYAALLEARSEADIDGTLSDRYGFRSMVAVIVLLDDEEDAGRAAFEAEDVYESLLESRIRSRGIKPKKRLDLPF</sequence>
<proteinExistence type="predicted"/>
<dbReference type="AlphaFoldDB" id="A0A840I6V1"/>